<dbReference type="PROSITE" id="PS51457">
    <property type="entry name" value="BEN"/>
    <property type="match status" value="1"/>
</dbReference>
<comment type="subcellular location">
    <subcellularLocation>
        <location evidence="1">Nucleus</location>
    </subcellularLocation>
</comment>
<keyword evidence="5" id="KW-0156">Chromatin regulator</keyword>
<keyword evidence="9" id="KW-0804">Transcription</keyword>
<dbReference type="SMART" id="SM01025">
    <property type="entry name" value="BEN"/>
    <property type="match status" value="1"/>
</dbReference>
<dbReference type="GO" id="GO:0042177">
    <property type="term" value="P:negative regulation of protein catabolic process"/>
    <property type="evidence" value="ECO:0007669"/>
    <property type="project" value="TreeGrafter"/>
</dbReference>
<keyword evidence="6" id="KW-0805">Transcription regulation</keyword>
<evidence type="ECO:0000256" key="7">
    <source>
        <dbReference type="ARBA" id="ARBA00023054"/>
    </source>
</evidence>
<feature type="region of interest" description="Disordered" evidence="13">
    <location>
        <begin position="325"/>
        <end position="345"/>
    </location>
</feature>
<evidence type="ECO:0000313" key="15">
    <source>
        <dbReference type="EMBL" id="JAS83669.1"/>
    </source>
</evidence>
<evidence type="ECO:0000256" key="13">
    <source>
        <dbReference type="SAM" id="MobiDB-lite"/>
    </source>
</evidence>
<evidence type="ECO:0000256" key="9">
    <source>
        <dbReference type="ARBA" id="ARBA00023163"/>
    </source>
</evidence>
<dbReference type="PANTHER" id="PTHR16243:SF2">
    <property type="entry name" value="PROTEIN BANP"/>
    <property type="match status" value="1"/>
</dbReference>
<dbReference type="AlphaFoldDB" id="A0A1B6I9S1"/>
<reference evidence="15" key="1">
    <citation type="submission" date="2015-11" db="EMBL/GenBank/DDBJ databases">
        <title>De novo transcriptome assembly of four potential Pierce s Disease insect vectors from Arizona vineyards.</title>
        <authorList>
            <person name="Tassone E.E."/>
        </authorList>
    </citation>
    <scope>NUCLEOTIDE SEQUENCE</scope>
</reference>
<dbReference type="EMBL" id="GECU01024037">
    <property type="protein sequence ID" value="JAS83669.1"/>
    <property type="molecule type" value="Transcribed_RNA"/>
</dbReference>
<keyword evidence="4" id="KW-0678">Repressor</keyword>
<dbReference type="EMBL" id="GECU01002914">
    <property type="protein sequence ID" value="JAT04793.1"/>
    <property type="molecule type" value="Transcribed_RNA"/>
</dbReference>
<evidence type="ECO:0000256" key="8">
    <source>
        <dbReference type="ARBA" id="ARBA00023125"/>
    </source>
</evidence>
<accession>A0A1B6I9S1</accession>
<protein>
    <recommendedName>
        <fullName evidence="3">Protein BANP</fullName>
    </recommendedName>
</protein>
<dbReference type="InterPro" id="IPR042343">
    <property type="entry name" value="BANP"/>
</dbReference>
<dbReference type="Gene3D" id="1.10.10.2590">
    <property type="entry name" value="BEN domain"/>
    <property type="match status" value="1"/>
</dbReference>
<keyword evidence="10" id="KW-0539">Nucleus</keyword>
<dbReference type="PANTHER" id="PTHR16243">
    <property type="entry name" value="BTG3-ASSOCIATED NUCLEAR PROTEIN BANP"/>
    <property type="match status" value="1"/>
</dbReference>
<name>A0A1B6I9S1_9HEMI</name>
<evidence type="ECO:0000256" key="3">
    <source>
        <dbReference type="ARBA" id="ARBA00015794"/>
    </source>
</evidence>
<evidence type="ECO:0000256" key="6">
    <source>
        <dbReference type="ARBA" id="ARBA00023015"/>
    </source>
</evidence>
<evidence type="ECO:0000256" key="5">
    <source>
        <dbReference type="ARBA" id="ARBA00022853"/>
    </source>
</evidence>
<sequence length="345" mass="38741">MATNAQTKKSEWSVEEQIYNNIVQQLIVIHNSFNEKVKQLEAKIDNFVSNIKDILSENSINEKRSHCCEEVLQKLSGIENIIQNVSKKRDRSEDRNAEGGVPVVVVPNYKPQPPVLADNEGTIQVIALNSEADYPNGSWLGNEKNPEARVRVPITPSQLLHINSLCTTPEKMAIVLLDYLFSQETQAKSNLSGKGKHFKKQLDPLKIYGIKTHLIHKFNISERDWYRIKQNIDSKCRTAWRKKSMGIPLSKSKAKPTTNSEEEPIEKIIRSNSIVLAGPFISEENSQELSSMIIEDTDCFTLTGCCEQTLTIITDSGEVNVPILSTEDSLSDDHTTTDEMLGLSS</sequence>
<proteinExistence type="inferred from homology"/>
<keyword evidence="8" id="KW-0238">DNA-binding</keyword>
<dbReference type="GO" id="GO:0006325">
    <property type="term" value="P:chromatin organization"/>
    <property type="evidence" value="ECO:0007669"/>
    <property type="project" value="UniProtKB-KW"/>
</dbReference>
<keyword evidence="7 12" id="KW-0175">Coiled coil</keyword>
<keyword evidence="11" id="KW-0131">Cell cycle</keyword>
<evidence type="ECO:0000256" key="12">
    <source>
        <dbReference type="SAM" id="Coils"/>
    </source>
</evidence>
<comment type="similarity">
    <text evidence="2">Belongs to the BANP/SMAR1 family.</text>
</comment>
<feature type="coiled-coil region" evidence="12">
    <location>
        <begin position="30"/>
        <end position="57"/>
    </location>
</feature>
<evidence type="ECO:0000256" key="2">
    <source>
        <dbReference type="ARBA" id="ARBA00009735"/>
    </source>
</evidence>
<evidence type="ECO:0000256" key="4">
    <source>
        <dbReference type="ARBA" id="ARBA00022491"/>
    </source>
</evidence>
<gene>
    <name evidence="16" type="ORF">g.19161</name>
    <name evidence="15" type="ORF">g.19163</name>
</gene>
<evidence type="ECO:0000256" key="1">
    <source>
        <dbReference type="ARBA" id="ARBA00004123"/>
    </source>
</evidence>
<evidence type="ECO:0000256" key="10">
    <source>
        <dbReference type="ARBA" id="ARBA00023242"/>
    </source>
</evidence>
<dbReference type="GO" id="GO:0003677">
    <property type="term" value="F:DNA binding"/>
    <property type="evidence" value="ECO:0007669"/>
    <property type="project" value="UniProtKB-KW"/>
</dbReference>
<evidence type="ECO:0000259" key="14">
    <source>
        <dbReference type="PROSITE" id="PS51457"/>
    </source>
</evidence>
<evidence type="ECO:0000313" key="16">
    <source>
        <dbReference type="EMBL" id="JAT04793.1"/>
    </source>
</evidence>
<feature type="domain" description="BEN" evidence="14">
    <location>
        <begin position="147"/>
        <end position="243"/>
    </location>
</feature>
<dbReference type="GO" id="GO:0034504">
    <property type="term" value="P:protein localization to nucleus"/>
    <property type="evidence" value="ECO:0007669"/>
    <property type="project" value="TreeGrafter"/>
</dbReference>
<evidence type="ECO:0000256" key="11">
    <source>
        <dbReference type="ARBA" id="ARBA00023306"/>
    </source>
</evidence>
<dbReference type="GO" id="GO:0005634">
    <property type="term" value="C:nucleus"/>
    <property type="evidence" value="ECO:0007669"/>
    <property type="project" value="UniProtKB-SubCell"/>
</dbReference>
<organism evidence="15">
    <name type="scientific">Homalodisca liturata</name>
    <dbReference type="NCBI Taxonomy" id="320908"/>
    <lineage>
        <taxon>Eukaryota</taxon>
        <taxon>Metazoa</taxon>
        <taxon>Ecdysozoa</taxon>
        <taxon>Arthropoda</taxon>
        <taxon>Hexapoda</taxon>
        <taxon>Insecta</taxon>
        <taxon>Pterygota</taxon>
        <taxon>Neoptera</taxon>
        <taxon>Paraneoptera</taxon>
        <taxon>Hemiptera</taxon>
        <taxon>Auchenorrhyncha</taxon>
        <taxon>Membracoidea</taxon>
        <taxon>Cicadellidae</taxon>
        <taxon>Cicadellinae</taxon>
        <taxon>Proconiini</taxon>
        <taxon>Homalodisca</taxon>
    </lineage>
</organism>
<dbReference type="InterPro" id="IPR018379">
    <property type="entry name" value="BEN_domain"/>
</dbReference>
<dbReference type="Pfam" id="PF10523">
    <property type="entry name" value="BEN"/>
    <property type="match status" value="1"/>
</dbReference>